<protein>
    <submittedName>
        <fullName evidence="1">Uncharacterized protein</fullName>
    </submittedName>
</protein>
<evidence type="ECO:0000313" key="1">
    <source>
        <dbReference type="EMBL" id="KAK2665920.1"/>
    </source>
</evidence>
<evidence type="ECO:0000313" key="2">
    <source>
        <dbReference type="Proteomes" id="UP001280121"/>
    </source>
</evidence>
<proteinExistence type="predicted"/>
<comment type="caution">
    <text evidence="1">The sequence shown here is derived from an EMBL/GenBank/DDBJ whole genome shotgun (WGS) entry which is preliminary data.</text>
</comment>
<dbReference type="EMBL" id="JANJYI010000001">
    <property type="protein sequence ID" value="KAK2665920.1"/>
    <property type="molecule type" value="Genomic_DNA"/>
</dbReference>
<keyword evidence="2" id="KW-1185">Reference proteome</keyword>
<dbReference type="AlphaFoldDB" id="A0AAE0CWD1"/>
<gene>
    <name evidence="1" type="ORF">Ddye_004494</name>
</gene>
<sequence length="301" mass="33778">MSDERTWAAGKILVNDLCKVVSTLPTREVCHSTANTFIPCFGMMFHLLATMNNKVCTLQPFGENGTVNDWIPQISVIVFSVLAYVQTLRSQQLAGINITTDQFNFLSTFMSRLPLETIEIPGPLIPCFRSLSISSPGFGNFQDVTSIIPQLVFIEAHLFNMDDSVSNTAHFFEGIHMMLHNIPLMLDQFVHLVKYLISGTVEALRKYSSYEQLRKIFNMSTLAVGSPLAPYLNRLKQSIGFWHRPTASNGLMLRFANYMCNASTAFPHPWAFDPNHAAIAAKSTRRFSLCEHVYGGKFPVV</sequence>
<organism evidence="1 2">
    <name type="scientific">Dipteronia dyeriana</name>
    <dbReference type="NCBI Taxonomy" id="168575"/>
    <lineage>
        <taxon>Eukaryota</taxon>
        <taxon>Viridiplantae</taxon>
        <taxon>Streptophyta</taxon>
        <taxon>Embryophyta</taxon>
        <taxon>Tracheophyta</taxon>
        <taxon>Spermatophyta</taxon>
        <taxon>Magnoliopsida</taxon>
        <taxon>eudicotyledons</taxon>
        <taxon>Gunneridae</taxon>
        <taxon>Pentapetalae</taxon>
        <taxon>rosids</taxon>
        <taxon>malvids</taxon>
        <taxon>Sapindales</taxon>
        <taxon>Sapindaceae</taxon>
        <taxon>Hippocastanoideae</taxon>
        <taxon>Acereae</taxon>
        <taxon>Dipteronia</taxon>
    </lineage>
</organism>
<name>A0AAE0CWD1_9ROSI</name>
<accession>A0AAE0CWD1</accession>
<dbReference type="Proteomes" id="UP001280121">
    <property type="component" value="Unassembled WGS sequence"/>
</dbReference>
<reference evidence="1" key="1">
    <citation type="journal article" date="2023" name="Plant J.">
        <title>Genome sequences and population genomics provide insights into the demographic history, inbreeding, and mutation load of two 'living fossil' tree species of Dipteronia.</title>
        <authorList>
            <person name="Feng Y."/>
            <person name="Comes H.P."/>
            <person name="Chen J."/>
            <person name="Zhu S."/>
            <person name="Lu R."/>
            <person name="Zhang X."/>
            <person name="Li P."/>
            <person name="Qiu J."/>
            <person name="Olsen K.M."/>
            <person name="Qiu Y."/>
        </authorList>
    </citation>
    <scope>NUCLEOTIDE SEQUENCE</scope>
    <source>
        <strain evidence="1">KIB01</strain>
    </source>
</reference>